<reference evidence="1 2" key="1">
    <citation type="journal article" date="2024" name="IMA Fungus">
        <title>IMA Genome - F19 : A genome assembly and annotation guide to empower mycologists, including annotated draft genome sequences of Ceratocystis pirilliformis, Diaporthe australafricana, Fusarium ophioides, Paecilomyces lecythidis, and Sporothrix stenoceras.</title>
        <authorList>
            <person name="Aylward J."/>
            <person name="Wilson A.M."/>
            <person name="Visagie C.M."/>
            <person name="Spraker J."/>
            <person name="Barnes I."/>
            <person name="Buitendag C."/>
            <person name="Ceriani C."/>
            <person name="Del Mar Angel L."/>
            <person name="du Plessis D."/>
            <person name="Fuchs T."/>
            <person name="Gasser K."/>
            <person name="Kramer D."/>
            <person name="Li W."/>
            <person name="Munsamy K."/>
            <person name="Piso A."/>
            <person name="Price J.L."/>
            <person name="Sonnekus B."/>
            <person name="Thomas C."/>
            <person name="van der Nest A."/>
            <person name="van Dijk A."/>
            <person name="van Heerden A."/>
            <person name="van Vuuren N."/>
            <person name="Yilmaz N."/>
            <person name="Duong T.A."/>
            <person name="van der Merwe N.A."/>
            <person name="Wingfield M.J."/>
            <person name="Wingfield B.D."/>
        </authorList>
    </citation>
    <scope>NUCLEOTIDE SEQUENCE [LARGE SCALE GENOMIC DNA]</scope>
    <source>
        <strain evidence="1 2">CMW 5346</strain>
    </source>
</reference>
<gene>
    <name evidence="1" type="ORF">Sste5346_001803</name>
</gene>
<organism evidence="1 2">
    <name type="scientific">Sporothrix stenoceras</name>
    <dbReference type="NCBI Taxonomy" id="5173"/>
    <lineage>
        <taxon>Eukaryota</taxon>
        <taxon>Fungi</taxon>
        <taxon>Dikarya</taxon>
        <taxon>Ascomycota</taxon>
        <taxon>Pezizomycotina</taxon>
        <taxon>Sordariomycetes</taxon>
        <taxon>Sordariomycetidae</taxon>
        <taxon>Ophiostomatales</taxon>
        <taxon>Ophiostomataceae</taxon>
        <taxon>Sporothrix</taxon>
    </lineage>
</organism>
<keyword evidence="2" id="KW-1185">Reference proteome</keyword>
<protein>
    <recommendedName>
        <fullName evidence="3">DNA2/NAM7 helicase helicase domain-containing protein</fullName>
    </recommendedName>
</protein>
<dbReference type="EMBL" id="JAWCUI010000007">
    <property type="protein sequence ID" value="KAL1901398.1"/>
    <property type="molecule type" value="Genomic_DNA"/>
</dbReference>
<dbReference type="Proteomes" id="UP001583186">
    <property type="component" value="Unassembled WGS sequence"/>
</dbReference>
<accession>A0ABR3ZKZ1</accession>
<sequence>MCTGNDDNADTPNSNSLVIFYEADNAVVDGVVVDHDADADVGNTTQSAETDLSVVHDCLVKNLYLRDFLIGHGYPTMLMRQQLSNPDTDTDLAALVKNLDLNAQSTTLLPPKVNFLRDGDQQTVGRILDEMEADNRYRFQRYLEHTVLGMIGISGIAGSGKTQHLAICALMLLA</sequence>
<evidence type="ECO:0008006" key="3">
    <source>
        <dbReference type="Google" id="ProtNLM"/>
    </source>
</evidence>
<evidence type="ECO:0000313" key="2">
    <source>
        <dbReference type="Proteomes" id="UP001583186"/>
    </source>
</evidence>
<comment type="caution">
    <text evidence="1">The sequence shown here is derived from an EMBL/GenBank/DDBJ whole genome shotgun (WGS) entry which is preliminary data.</text>
</comment>
<evidence type="ECO:0000313" key="1">
    <source>
        <dbReference type="EMBL" id="KAL1901398.1"/>
    </source>
</evidence>
<name>A0ABR3ZKZ1_9PEZI</name>
<proteinExistence type="predicted"/>